<keyword evidence="2" id="KW-1185">Reference proteome</keyword>
<dbReference type="EMBL" id="CP139960">
    <property type="protein sequence ID" value="WQD38155.1"/>
    <property type="molecule type" value="Genomic_DNA"/>
</dbReference>
<gene>
    <name evidence="1" type="ORF">U0035_21025</name>
</gene>
<proteinExistence type="predicted"/>
<protein>
    <submittedName>
        <fullName evidence="1">Endonuclease/exonuclease/phosphatase</fullName>
    </submittedName>
</protein>
<organism evidence="1 2">
    <name type="scientific">Niabella yanshanensis</name>
    <dbReference type="NCBI Taxonomy" id="577386"/>
    <lineage>
        <taxon>Bacteria</taxon>
        <taxon>Pseudomonadati</taxon>
        <taxon>Bacteroidota</taxon>
        <taxon>Chitinophagia</taxon>
        <taxon>Chitinophagales</taxon>
        <taxon>Chitinophagaceae</taxon>
        <taxon>Niabella</taxon>
    </lineage>
</organism>
<dbReference type="SUPFAM" id="SSF56219">
    <property type="entry name" value="DNase I-like"/>
    <property type="match status" value="1"/>
</dbReference>
<dbReference type="GO" id="GO:0004519">
    <property type="term" value="F:endonuclease activity"/>
    <property type="evidence" value="ECO:0007669"/>
    <property type="project" value="UniProtKB-KW"/>
</dbReference>
<evidence type="ECO:0000313" key="1">
    <source>
        <dbReference type="EMBL" id="WQD38155.1"/>
    </source>
</evidence>
<evidence type="ECO:0000313" key="2">
    <source>
        <dbReference type="Proteomes" id="UP001325680"/>
    </source>
</evidence>
<reference evidence="1 2" key="1">
    <citation type="submission" date="2023-12" db="EMBL/GenBank/DDBJ databases">
        <title>Genome sequencing and assembly of bacterial species from a model synthetic community.</title>
        <authorList>
            <person name="Hogle S.L."/>
        </authorList>
    </citation>
    <scope>NUCLEOTIDE SEQUENCE [LARGE SCALE GENOMIC DNA]</scope>
    <source>
        <strain evidence="1 2">HAMBI_3031</strain>
    </source>
</reference>
<dbReference type="InterPro" id="IPR036691">
    <property type="entry name" value="Endo/exonu/phosph_ase_sf"/>
</dbReference>
<keyword evidence="1" id="KW-0255">Endonuclease</keyword>
<dbReference type="RefSeq" id="WP_114790896.1">
    <property type="nucleotide sequence ID" value="NZ_CP139960.1"/>
</dbReference>
<sequence length="308" mass="35119">MKTICNWLFFVLFFFSCGKEKPDDSAQPAGPLKDYNKDIIIANWNIEWFGDPSGFEGDLNDQEANAAKVLKYLNADLYGLCEIVDTARFGRMIRNNLGDDFRYNVSFFSNGAQKMAYVYNRHIFRNVSLRPFMGISAPAYYNFGNRYPYLLHADLTVNGTRKPVSFILIHAKADEEQASYNRRSGGSVEMKDSLDTYYSGMYFMILGDFNDNFDKSILPGQPSPYLNFLADQARYQPITRPLNIPGNQSTLNYANSVIDQQIISSNMNNWYMPASVRIRTDVINVVPAYSSGNTSDHYPVTSVYRIHP</sequence>
<dbReference type="PROSITE" id="PS51257">
    <property type="entry name" value="PROKAR_LIPOPROTEIN"/>
    <property type="match status" value="1"/>
</dbReference>
<keyword evidence="1" id="KW-0540">Nuclease</keyword>
<dbReference type="Gene3D" id="3.60.10.10">
    <property type="entry name" value="Endonuclease/exonuclease/phosphatase"/>
    <property type="match status" value="1"/>
</dbReference>
<keyword evidence="1" id="KW-0378">Hydrolase</keyword>
<name>A0ABZ0W842_9BACT</name>
<dbReference type="Proteomes" id="UP001325680">
    <property type="component" value="Chromosome"/>
</dbReference>
<accession>A0ABZ0W842</accession>